<dbReference type="PANTHER" id="PTHR43726">
    <property type="entry name" value="3-METHYLORNITHINE SYNTHASE"/>
    <property type="match status" value="1"/>
</dbReference>
<dbReference type="EMBL" id="DSOV01000037">
    <property type="protein sequence ID" value="HEN42308.1"/>
    <property type="molecule type" value="Genomic_DNA"/>
</dbReference>
<dbReference type="InterPro" id="IPR013785">
    <property type="entry name" value="Aldolase_TIM"/>
</dbReference>
<dbReference type="PROSITE" id="PS51918">
    <property type="entry name" value="RADICAL_SAM"/>
    <property type="match status" value="1"/>
</dbReference>
<dbReference type="SFLD" id="SFLDG01060">
    <property type="entry name" value="BATS_domain_containing"/>
    <property type="match status" value="1"/>
</dbReference>
<dbReference type="InterPro" id="IPR024021">
    <property type="entry name" value="FeFe-hyd_HydE_rSAM"/>
</dbReference>
<proteinExistence type="predicted"/>
<dbReference type="SMART" id="SM00729">
    <property type="entry name" value="Elp3"/>
    <property type="match status" value="1"/>
</dbReference>
<name>A0A831U1D9_GEOME</name>
<dbReference type="GO" id="GO:0051539">
    <property type="term" value="F:4 iron, 4 sulfur cluster binding"/>
    <property type="evidence" value="ECO:0007669"/>
    <property type="project" value="UniProtKB-KW"/>
</dbReference>
<dbReference type="AlphaFoldDB" id="A0A831U1D9"/>
<dbReference type="InterPro" id="IPR007197">
    <property type="entry name" value="rSAM"/>
</dbReference>
<dbReference type="InterPro" id="IPR058240">
    <property type="entry name" value="rSAM_sf"/>
</dbReference>
<keyword evidence="2" id="KW-0479">Metal-binding</keyword>
<keyword evidence="1 5" id="KW-0949">S-adenosyl-L-methionine</keyword>
<comment type="cofactor">
    <cofactor evidence="5">
        <name>[4Fe-4S] cluster</name>
        <dbReference type="ChEBI" id="CHEBI:49883"/>
    </cofactor>
    <text evidence="5">Binds 1 [4Fe-4S] cluster. The cluster is coordinated with 3 cysteines and an exchangeable S-adenosyl-L-methionine.</text>
</comment>
<dbReference type="Gene3D" id="3.20.20.70">
    <property type="entry name" value="Aldolase class I"/>
    <property type="match status" value="1"/>
</dbReference>
<dbReference type="SFLD" id="SFLDF00348">
    <property type="entry name" value="FeFe_hydrogenase_maturase_(Hyd"/>
    <property type="match status" value="1"/>
</dbReference>
<gene>
    <name evidence="8" type="primary">hydE</name>
    <name evidence="8" type="ORF">ENQ87_08030</name>
</gene>
<evidence type="ECO:0000256" key="1">
    <source>
        <dbReference type="ARBA" id="ARBA00022691"/>
    </source>
</evidence>
<comment type="caution">
    <text evidence="8">The sequence shown here is derived from an EMBL/GenBank/DDBJ whole genome shotgun (WGS) entry which is preliminary data.</text>
</comment>
<dbReference type="PANTHER" id="PTHR43726:SF1">
    <property type="entry name" value="BIOTIN SYNTHASE"/>
    <property type="match status" value="1"/>
</dbReference>
<feature type="binding site" evidence="5">
    <location>
        <position position="56"/>
    </location>
    <ligand>
        <name>[4Fe-4S] cluster</name>
        <dbReference type="ChEBI" id="CHEBI:49883"/>
        <note>4Fe-4S-S-AdoMet</note>
    </ligand>
</feature>
<dbReference type="SUPFAM" id="SSF102114">
    <property type="entry name" value="Radical SAM enzymes"/>
    <property type="match status" value="1"/>
</dbReference>
<dbReference type="SFLD" id="SFLDG01280">
    <property type="entry name" value="HydE/PylB-like"/>
    <property type="match status" value="1"/>
</dbReference>
<dbReference type="NCBIfam" id="TIGR03956">
    <property type="entry name" value="rSAM_HydE"/>
    <property type="match status" value="1"/>
</dbReference>
<evidence type="ECO:0000259" key="7">
    <source>
        <dbReference type="PROSITE" id="PS51918"/>
    </source>
</evidence>
<dbReference type="GO" id="GO:0016740">
    <property type="term" value="F:transferase activity"/>
    <property type="evidence" value="ECO:0007669"/>
    <property type="project" value="TreeGrafter"/>
</dbReference>
<feature type="binding site" evidence="5">
    <location>
        <position position="49"/>
    </location>
    <ligand>
        <name>[4Fe-4S] cluster</name>
        <dbReference type="ChEBI" id="CHEBI:49883"/>
        <note>4Fe-4S-S-AdoMet</note>
    </ligand>
</feature>
<accession>A0A831U1D9</accession>
<dbReference type="GO" id="GO:0046872">
    <property type="term" value="F:metal ion binding"/>
    <property type="evidence" value="ECO:0007669"/>
    <property type="project" value="UniProtKB-KW"/>
</dbReference>
<protein>
    <submittedName>
        <fullName evidence="8">[FeFe] hydrogenase H-cluster radical SAM maturase HydE</fullName>
    </submittedName>
</protein>
<keyword evidence="4 5" id="KW-0411">Iron-sulfur</keyword>
<evidence type="ECO:0000256" key="2">
    <source>
        <dbReference type="ARBA" id="ARBA00022723"/>
    </source>
</evidence>
<feature type="binding site" evidence="5">
    <location>
        <position position="53"/>
    </location>
    <ligand>
        <name>[4Fe-4S] cluster</name>
        <dbReference type="ChEBI" id="CHEBI:49883"/>
        <note>4Fe-4S-S-AdoMet</note>
    </ligand>
</feature>
<dbReference type="InterPro" id="IPR006638">
    <property type="entry name" value="Elp3/MiaA/NifB-like_rSAM"/>
</dbReference>
<dbReference type="SFLD" id="SFLDS00029">
    <property type="entry name" value="Radical_SAM"/>
    <property type="match status" value="1"/>
</dbReference>
<feature type="binding site" evidence="6">
    <location>
        <position position="148"/>
    </location>
    <ligand>
        <name>S-adenosyl-L-methionine</name>
        <dbReference type="ChEBI" id="CHEBI:59789"/>
    </ligand>
</feature>
<reference evidence="8" key="1">
    <citation type="journal article" date="2020" name="mSystems">
        <title>Genome- and Community-Level Interaction Insights into Carbon Utilization and Element Cycling Functions of Hydrothermarchaeota in Hydrothermal Sediment.</title>
        <authorList>
            <person name="Zhou Z."/>
            <person name="Liu Y."/>
            <person name="Xu W."/>
            <person name="Pan J."/>
            <person name="Luo Z.H."/>
            <person name="Li M."/>
        </authorList>
    </citation>
    <scope>NUCLEOTIDE SEQUENCE [LARGE SCALE GENOMIC DNA]</scope>
    <source>
        <strain evidence="8">SpSt-349</strain>
    </source>
</reference>
<evidence type="ECO:0000256" key="5">
    <source>
        <dbReference type="PIRSR" id="PIRSR004762-1"/>
    </source>
</evidence>
<organism evidence="8">
    <name type="scientific">Geobacter metallireducens</name>
    <dbReference type="NCBI Taxonomy" id="28232"/>
    <lineage>
        <taxon>Bacteria</taxon>
        <taxon>Pseudomonadati</taxon>
        <taxon>Thermodesulfobacteriota</taxon>
        <taxon>Desulfuromonadia</taxon>
        <taxon>Geobacterales</taxon>
        <taxon>Geobacteraceae</taxon>
        <taxon>Geobacter</taxon>
    </lineage>
</organism>
<sequence length="349" mass="38934">MRRDMIVDWLKTGDPLRLEELWQWADETRRCFVGDEVHLRGLLEISNICARQCRYCGLRADNTRLRRYRMTEEEILACARQAVAFGYGTVVLQAGEDYGIEADWMAGVIRRIKGETPLAVTLSLGERRDDEFALWRKAGADRYLLRFETSNRSLYEAIHPPLRGRSSDRFAMLRTLKGLGYEIGSGVMVGIPGQTYEDLARDIEMFRTLDLDMIGVGPFIPHPDTPLGKAADRLKAPAGEQVPNSEEMTYKVMALARLVCPAANIPATTALATLNLASGRELGLMRGGNIVMPNLTPRKYRAMYEIYPAKACIDETADQCRGCMAGRIRSIGRTVGVGRGDAPKRTLAA</sequence>
<dbReference type="InterPro" id="IPR034422">
    <property type="entry name" value="HydE/PylB-like"/>
</dbReference>
<feature type="binding site" evidence="6">
    <location>
        <position position="169"/>
    </location>
    <ligand>
        <name>(3R)-3-methyl-D-ornithine</name>
        <dbReference type="ChEBI" id="CHEBI:64642"/>
    </ligand>
</feature>
<dbReference type="PIRSF" id="PIRSF004762">
    <property type="entry name" value="CHP00423"/>
    <property type="match status" value="1"/>
</dbReference>
<evidence type="ECO:0000313" key="8">
    <source>
        <dbReference type="EMBL" id="HEN42308.1"/>
    </source>
</evidence>
<evidence type="ECO:0000256" key="6">
    <source>
        <dbReference type="PIRSR" id="PIRSR004762-2"/>
    </source>
</evidence>
<dbReference type="SFLD" id="SFLDG01082">
    <property type="entry name" value="B12-binding_domain_containing"/>
    <property type="match status" value="1"/>
</dbReference>
<feature type="binding site" evidence="6">
    <location>
        <position position="123"/>
    </location>
    <ligand>
        <name>(3R)-3-methyl-D-ornithine</name>
        <dbReference type="ChEBI" id="CHEBI:64642"/>
    </ligand>
</feature>
<dbReference type="CDD" id="cd01335">
    <property type="entry name" value="Radical_SAM"/>
    <property type="match status" value="1"/>
</dbReference>
<evidence type="ECO:0000256" key="4">
    <source>
        <dbReference type="ARBA" id="ARBA00023014"/>
    </source>
</evidence>
<keyword evidence="5" id="KW-0004">4Fe-4S</keyword>
<feature type="domain" description="Radical SAM core" evidence="7">
    <location>
        <begin position="35"/>
        <end position="262"/>
    </location>
</feature>
<dbReference type="Pfam" id="PF04055">
    <property type="entry name" value="Radical_SAM"/>
    <property type="match status" value="1"/>
</dbReference>
<keyword evidence="3 5" id="KW-0408">Iron</keyword>
<evidence type="ECO:0000256" key="3">
    <source>
        <dbReference type="ARBA" id="ARBA00023004"/>
    </source>
</evidence>